<keyword evidence="5" id="KW-1185">Reference proteome</keyword>
<evidence type="ECO:0000259" key="3">
    <source>
        <dbReference type="Pfam" id="PF11887"/>
    </source>
</evidence>
<dbReference type="InterPro" id="IPR024516">
    <property type="entry name" value="Mce_C"/>
</dbReference>
<dbReference type="NCBIfam" id="TIGR00996">
    <property type="entry name" value="Mtu_fam_mce"/>
    <property type="match status" value="1"/>
</dbReference>
<feature type="region of interest" description="Disordered" evidence="1">
    <location>
        <begin position="395"/>
        <end position="446"/>
    </location>
</feature>
<reference evidence="4 5" key="1">
    <citation type="submission" date="2013-06" db="EMBL/GenBank/DDBJ databases">
        <title>The draft sequence of the Mycobacterium elephantis genome.</title>
        <authorList>
            <person name="Pettersson F.B."/>
            <person name="Das S."/>
            <person name="Dasgupta S."/>
            <person name="Bhattacharya A."/>
            <person name="Kirsebom L.A."/>
        </authorList>
    </citation>
    <scope>NUCLEOTIDE SEQUENCE [LARGE SCALE GENOMIC DNA]</scope>
    <source>
        <strain evidence="4 5">DSM 44368</strain>
    </source>
</reference>
<evidence type="ECO:0000256" key="1">
    <source>
        <dbReference type="SAM" id="MobiDB-lite"/>
    </source>
</evidence>
<name>A0A439DVY3_9MYCO</name>
<dbReference type="InterPro" id="IPR052336">
    <property type="entry name" value="MlaD_Phospholipid_Transporter"/>
</dbReference>
<evidence type="ECO:0000313" key="5">
    <source>
        <dbReference type="Proteomes" id="UP000287177"/>
    </source>
</evidence>
<gene>
    <name evidence="4" type="ORF">MELE44368_16310</name>
</gene>
<dbReference type="Pfam" id="PF11887">
    <property type="entry name" value="Mce4_CUP1"/>
    <property type="match status" value="1"/>
</dbReference>
<evidence type="ECO:0000259" key="2">
    <source>
        <dbReference type="Pfam" id="PF02470"/>
    </source>
</evidence>
<protein>
    <submittedName>
        <fullName evidence="4">Mammalian cell entry protein</fullName>
    </submittedName>
</protein>
<proteinExistence type="predicted"/>
<dbReference type="PANTHER" id="PTHR33371">
    <property type="entry name" value="INTERMEMBRANE PHOSPHOLIPID TRANSPORT SYSTEM BINDING PROTEIN MLAD-RELATED"/>
    <property type="match status" value="1"/>
</dbReference>
<dbReference type="AlphaFoldDB" id="A0A439DVY3"/>
<dbReference type="InterPro" id="IPR005693">
    <property type="entry name" value="Mce"/>
</dbReference>
<dbReference type="PANTHER" id="PTHR33371:SF4">
    <property type="entry name" value="INTERMEMBRANE PHOSPHOLIPID TRANSPORT SYSTEM BINDING PROTEIN MLAD"/>
    <property type="match status" value="1"/>
</dbReference>
<dbReference type="EMBL" id="ATDN01000010">
    <property type="protein sequence ID" value="RWA21285.1"/>
    <property type="molecule type" value="Genomic_DNA"/>
</dbReference>
<sequence>MAAQRDSGRLAMTRSKSVLLAALIVMLVAGTAVVVRQTLFAPKIITAYFSSATGLYPGDDVRIVGVKVGRIRSITPQPDRAEVTIEVDHDVRVPADAKAVIVAQNLVAARYVQLAPLYREGEPQMPDGAVIDQARTAVPVEWDEVKEQLSRLATELGPDSTLSGSSVGRFIESTADAMDDNGAKLRETFAVLSKLARTLSDGSGDIVATIENLQTFVTALRDSSDDIVLFGNRLATFSTVLADSRNDLEAAIAELGVAVGEIQRFVAGTRDRTAEQVQRLANVTQVLADHRSDVENILHVAPTAFANSYHILNPNVPGALGTFVLTNFSNPVAFLCGAIGGIANATAPETGKLCAEYLGPALRLLNFNILPQPPINPFLMPSYTPDKVVYADPALAPGGGGAADPPEPPPAVSAYTGAGDAPLPQAPPSLQGMLLPAEVPGGSPPS</sequence>
<accession>A0A439DVY3</accession>
<dbReference type="Proteomes" id="UP000287177">
    <property type="component" value="Unassembled WGS sequence"/>
</dbReference>
<dbReference type="Pfam" id="PF02470">
    <property type="entry name" value="MlaD"/>
    <property type="match status" value="1"/>
</dbReference>
<feature type="domain" description="Mammalian cell entry C-terminal" evidence="3">
    <location>
        <begin position="124"/>
        <end position="300"/>
    </location>
</feature>
<dbReference type="InterPro" id="IPR003399">
    <property type="entry name" value="Mce/MlaD"/>
</dbReference>
<feature type="domain" description="Mce/MlaD" evidence="2">
    <location>
        <begin position="43"/>
        <end position="116"/>
    </location>
</feature>
<dbReference type="GO" id="GO:0005576">
    <property type="term" value="C:extracellular region"/>
    <property type="evidence" value="ECO:0007669"/>
    <property type="project" value="TreeGrafter"/>
</dbReference>
<organism evidence="4 5">
    <name type="scientific">Mycolicibacterium elephantis DSM 44368</name>
    <dbReference type="NCBI Taxonomy" id="1335622"/>
    <lineage>
        <taxon>Bacteria</taxon>
        <taxon>Bacillati</taxon>
        <taxon>Actinomycetota</taxon>
        <taxon>Actinomycetes</taxon>
        <taxon>Mycobacteriales</taxon>
        <taxon>Mycobacteriaceae</taxon>
        <taxon>Mycolicibacterium</taxon>
    </lineage>
</organism>
<comment type="caution">
    <text evidence="4">The sequence shown here is derived from an EMBL/GenBank/DDBJ whole genome shotgun (WGS) entry which is preliminary data.</text>
</comment>
<evidence type="ECO:0000313" key="4">
    <source>
        <dbReference type="EMBL" id="RWA21285.1"/>
    </source>
</evidence>